<dbReference type="Gene3D" id="1.10.10.10">
    <property type="entry name" value="Winged helix-like DNA-binding domain superfamily/Winged helix DNA-binding domain"/>
    <property type="match status" value="1"/>
</dbReference>
<dbReference type="Proteomes" id="UP000199518">
    <property type="component" value="Unassembled WGS sequence"/>
</dbReference>
<dbReference type="EMBL" id="FOQD01000003">
    <property type="protein sequence ID" value="SFH81757.1"/>
    <property type="molecule type" value="Genomic_DNA"/>
</dbReference>
<dbReference type="SUPFAM" id="SSF46785">
    <property type="entry name" value="Winged helix' DNA-binding domain"/>
    <property type="match status" value="1"/>
</dbReference>
<protein>
    <submittedName>
        <fullName evidence="1">Predicted transcriptional regulator, ArsR family</fullName>
    </submittedName>
</protein>
<dbReference type="InterPro" id="IPR036388">
    <property type="entry name" value="WH-like_DNA-bd_sf"/>
</dbReference>
<evidence type="ECO:0000313" key="1">
    <source>
        <dbReference type="EMBL" id="SFH81757.1"/>
    </source>
</evidence>
<evidence type="ECO:0000313" key="2">
    <source>
        <dbReference type="Proteomes" id="UP000199518"/>
    </source>
</evidence>
<reference evidence="2" key="1">
    <citation type="submission" date="2016-10" db="EMBL/GenBank/DDBJ databases">
        <authorList>
            <person name="Varghese N."/>
            <person name="Submissions S."/>
        </authorList>
    </citation>
    <scope>NUCLEOTIDE SEQUENCE [LARGE SCALE GENOMIC DNA]</scope>
    <source>
        <strain evidence="2">DSM 26348</strain>
    </source>
</reference>
<accession>A0A1I3D4Z7</accession>
<dbReference type="STRING" id="1576369.SAMN05421753_10393"/>
<dbReference type="OrthoDB" id="259423at2"/>
<keyword evidence="2" id="KW-1185">Reference proteome</keyword>
<dbReference type="RefSeq" id="WP_092048119.1">
    <property type="nucleotide sequence ID" value="NZ_FOQD01000003.1"/>
</dbReference>
<gene>
    <name evidence="1" type="ORF">SAMN05421753_10393</name>
</gene>
<dbReference type="InterPro" id="IPR036390">
    <property type="entry name" value="WH_DNA-bd_sf"/>
</dbReference>
<organism evidence="1 2">
    <name type="scientific">Planctomicrobium piriforme</name>
    <dbReference type="NCBI Taxonomy" id="1576369"/>
    <lineage>
        <taxon>Bacteria</taxon>
        <taxon>Pseudomonadati</taxon>
        <taxon>Planctomycetota</taxon>
        <taxon>Planctomycetia</taxon>
        <taxon>Planctomycetales</taxon>
        <taxon>Planctomycetaceae</taxon>
        <taxon>Planctomicrobium</taxon>
    </lineage>
</organism>
<proteinExistence type="predicted"/>
<name>A0A1I3D4Z7_9PLAN</name>
<sequence>MKDRTDHEFLTIVHRLQPVTVQALCAASGVTATAIRQRLLRLQADGVLARDVARGVRGRPHYTYSVTESGLKSLGDDHAEMAAILWREIMRIESGDVREKVLAGVKQALVQRFDVQPFIPQAGSEALTNRLSQVCNRLVEHGFDVDFSAESAVSLPILREHNCPYHEIADEDPGFCEFEQSVFAELIGAPVELSACRHDGSSHCEFQVGRKTVKQRTEEPAAEPVQI</sequence>
<dbReference type="AlphaFoldDB" id="A0A1I3D4Z7"/>